<gene>
    <name evidence="9" type="ORF">AKO1_012369</name>
</gene>
<dbReference type="GO" id="GO:0005739">
    <property type="term" value="C:mitochondrion"/>
    <property type="evidence" value="ECO:0007669"/>
    <property type="project" value="UniProtKB-SubCell"/>
</dbReference>
<keyword evidence="8" id="KW-0175">Coiled coil</keyword>
<evidence type="ECO:0000256" key="3">
    <source>
        <dbReference type="ARBA" id="ARBA00004514"/>
    </source>
</evidence>
<dbReference type="Proteomes" id="UP001431209">
    <property type="component" value="Unassembled WGS sequence"/>
</dbReference>
<reference evidence="9 10" key="1">
    <citation type="submission" date="2024-03" db="EMBL/GenBank/DDBJ databases">
        <title>The Acrasis kona genome and developmental transcriptomes reveal deep origins of eukaryotic multicellular pathways.</title>
        <authorList>
            <person name="Sheikh S."/>
            <person name="Fu C.-J."/>
            <person name="Brown M.W."/>
            <person name="Baldauf S.L."/>
        </authorList>
    </citation>
    <scope>NUCLEOTIDE SEQUENCE [LARGE SCALE GENOMIC DNA]</scope>
    <source>
        <strain evidence="9 10">ATCC MYA-3509</strain>
    </source>
</reference>
<dbReference type="PANTHER" id="PTHR10957">
    <property type="entry name" value="RAP1 GTPASE-GDP DISSOCIATION STIMULATOR 1"/>
    <property type="match status" value="1"/>
</dbReference>
<feature type="repeat" description="ARM" evidence="7">
    <location>
        <begin position="144"/>
        <end position="192"/>
    </location>
</feature>
<keyword evidence="6" id="KW-0496">Mitochondrion</keyword>
<evidence type="ECO:0000256" key="5">
    <source>
        <dbReference type="ARBA" id="ARBA00022824"/>
    </source>
</evidence>
<evidence type="ECO:0000313" key="10">
    <source>
        <dbReference type="Proteomes" id="UP001431209"/>
    </source>
</evidence>
<evidence type="ECO:0000256" key="8">
    <source>
        <dbReference type="SAM" id="Coils"/>
    </source>
</evidence>
<dbReference type="GO" id="GO:0005085">
    <property type="term" value="F:guanyl-nucleotide exchange factor activity"/>
    <property type="evidence" value="ECO:0007669"/>
    <property type="project" value="InterPro"/>
</dbReference>
<proteinExistence type="predicted"/>
<protein>
    <submittedName>
        <fullName evidence="9">Rap1 GTPase-GDP dissociation stimulator</fullName>
    </submittedName>
</protein>
<comment type="caution">
    <text evidence="9">The sequence shown here is derived from an EMBL/GenBank/DDBJ whole genome shotgun (WGS) entry which is preliminary data.</text>
</comment>
<evidence type="ECO:0000256" key="1">
    <source>
        <dbReference type="ARBA" id="ARBA00004173"/>
    </source>
</evidence>
<dbReference type="InterPro" id="IPR016024">
    <property type="entry name" value="ARM-type_fold"/>
</dbReference>
<evidence type="ECO:0000313" key="9">
    <source>
        <dbReference type="EMBL" id="KAL0481744.1"/>
    </source>
</evidence>
<name>A0AAW2YXL5_9EUKA</name>
<organism evidence="9 10">
    <name type="scientific">Acrasis kona</name>
    <dbReference type="NCBI Taxonomy" id="1008807"/>
    <lineage>
        <taxon>Eukaryota</taxon>
        <taxon>Discoba</taxon>
        <taxon>Heterolobosea</taxon>
        <taxon>Tetramitia</taxon>
        <taxon>Eutetramitia</taxon>
        <taxon>Acrasidae</taxon>
        <taxon>Acrasis</taxon>
    </lineage>
</organism>
<keyword evidence="4" id="KW-0963">Cytoplasm</keyword>
<evidence type="ECO:0000256" key="6">
    <source>
        <dbReference type="ARBA" id="ARBA00023128"/>
    </source>
</evidence>
<dbReference type="SMART" id="SM00185">
    <property type="entry name" value="ARM"/>
    <property type="match status" value="6"/>
</dbReference>
<dbReference type="InterPro" id="IPR011989">
    <property type="entry name" value="ARM-like"/>
</dbReference>
<dbReference type="GO" id="GO:0005783">
    <property type="term" value="C:endoplasmic reticulum"/>
    <property type="evidence" value="ECO:0007669"/>
    <property type="project" value="UniProtKB-SubCell"/>
</dbReference>
<keyword evidence="10" id="KW-1185">Reference proteome</keyword>
<feature type="coiled-coil region" evidence="8">
    <location>
        <begin position="599"/>
        <end position="626"/>
    </location>
</feature>
<dbReference type="Gene3D" id="1.25.10.10">
    <property type="entry name" value="Leucine-rich Repeat Variant"/>
    <property type="match status" value="3"/>
</dbReference>
<dbReference type="InterPro" id="IPR040144">
    <property type="entry name" value="RAP1GDS1"/>
</dbReference>
<sequence>MTNNIKSCIEELSKPDYGISQLTDVIIKIGDLTRQEECREEICELGGIIPVIDVLKRYTKGTLKSSNKDEENKLQINIMRALTNISFDHTKNVAIICEADNNVIEYTLDSISKPIPELSRNCCAAITNFAHDDDEIRNRIVEKDGVKKLMDLINKQIKSNQDDLNITFHAMRALENVSSTEKATQQLIANDGIQLLKLVLKTKTDQDSILSLHALVIKIFGYMATYKEQNDQLADQEIVGVLAEEFHKVKTIQVEDDDEKEQLGELMQQIIDTLSACIKQSDKNASSMLKDYNQTNMVKELISIFGDNKQPEALREPIMDMLACLCERDGLQNQLSQQGLIPCVVAAVKSCVFMDGGITVQSRQITSHSRLLRYSIKAVGFLALQDDHLQPLMDAGATEALLEALNLLYAEQKQVDDITSLAQQMNIYIQRNTCIALGNLARSDDNCVRIVALGGIVPLANIISQGFEPGKVDQNLVANAAFAFNNLTKPLANKRVILSSPEQCESVLDALYTLLDDQSPFVLQFYAAESIGNLSHQSPQNAQRIVEYRSSSSSSSCAFLERLLSVIVSRKDKIKLRYAVVKALVSLSDADSNIGVMIAARLQKDKEHMEQLMVEMENEQEDKIQQMAIQGLTKLGIRELKVEIGQAALTPAVAAEHDVMSDVNSPSDE</sequence>
<dbReference type="GO" id="GO:0005829">
    <property type="term" value="C:cytosol"/>
    <property type="evidence" value="ECO:0007669"/>
    <property type="project" value="UniProtKB-SubCell"/>
</dbReference>
<dbReference type="EMBL" id="JAOPGA020000789">
    <property type="protein sequence ID" value="KAL0481744.1"/>
    <property type="molecule type" value="Genomic_DNA"/>
</dbReference>
<evidence type="ECO:0000256" key="2">
    <source>
        <dbReference type="ARBA" id="ARBA00004240"/>
    </source>
</evidence>
<dbReference type="SUPFAM" id="SSF48371">
    <property type="entry name" value="ARM repeat"/>
    <property type="match status" value="2"/>
</dbReference>
<dbReference type="InterPro" id="IPR000225">
    <property type="entry name" value="Armadillo"/>
</dbReference>
<dbReference type="AlphaFoldDB" id="A0AAW2YXL5"/>
<keyword evidence="5" id="KW-0256">Endoplasmic reticulum</keyword>
<comment type="subcellular location">
    <subcellularLocation>
        <location evidence="3">Cytoplasm</location>
        <location evidence="3">Cytosol</location>
    </subcellularLocation>
    <subcellularLocation>
        <location evidence="2">Endoplasmic reticulum</location>
    </subcellularLocation>
    <subcellularLocation>
        <location evidence="1">Mitochondrion</location>
    </subcellularLocation>
</comment>
<evidence type="ECO:0000256" key="7">
    <source>
        <dbReference type="PROSITE-ProRule" id="PRU00259"/>
    </source>
</evidence>
<dbReference type="PROSITE" id="PS50176">
    <property type="entry name" value="ARM_REPEAT"/>
    <property type="match status" value="1"/>
</dbReference>
<accession>A0AAW2YXL5</accession>
<evidence type="ECO:0000256" key="4">
    <source>
        <dbReference type="ARBA" id="ARBA00022490"/>
    </source>
</evidence>